<organism evidence="8 9">
    <name type="scientific">Pseudonocardia hierapolitana</name>
    <dbReference type="NCBI Taxonomy" id="1128676"/>
    <lineage>
        <taxon>Bacteria</taxon>
        <taxon>Bacillati</taxon>
        <taxon>Actinomycetota</taxon>
        <taxon>Actinomycetes</taxon>
        <taxon>Pseudonocardiales</taxon>
        <taxon>Pseudonocardiaceae</taxon>
        <taxon>Pseudonocardia</taxon>
    </lineage>
</organism>
<feature type="domain" description="Major facilitator superfamily (MFS) profile" evidence="7">
    <location>
        <begin position="16"/>
        <end position="388"/>
    </location>
</feature>
<keyword evidence="4 6" id="KW-1133">Transmembrane helix</keyword>
<reference evidence="8 9" key="1">
    <citation type="submission" date="2019-06" db="EMBL/GenBank/DDBJ databases">
        <title>Sequencing the genomes of 1000 actinobacteria strains.</title>
        <authorList>
            <person name="Klenk H.-P."/>
        </authorList>
    </citation>
    <scope>NUCLEOTIDE SEQUENCE [LARGE SCALE GENOMIC DNA]</scope>
    <source>
        <strain evidence="8 9">DSM 45671</strain>
    </source>
</reference>
<feature type="transmembrane region" description="Helical" evidence="6">
    <location>
        <begin position="172"/>
        <end position="191"/>
    </location>
</feature>
<dbReference type="SUPFAM" id="SSF103473">
    <property type="entry name" value="MFS general substrate transporter"/>
    <property type="match status" value="1"/>
</dbReference>
<evidence type="ECO:0000256" key="1">
    <source>
        <dbReference type="ARBA" id="ARBA00004651"/>
    </source>
</evidence>
<dbReference type="PANTHER" id="PTHR43124:SF3">
    <property type="entry name" value="CHLORAMPHENICOL EFFLUX PUMP RV0191"/>
    <property type="match status" value="1"/>
</dbReference>
<dbReference type="AlphaFoldDB" id="A0A561SUE5"/>
<dbReference type="Proteomes" id="UP000321261">
    <property type="component" value="Unassembled WGS sequence"/>
</dbReference>
<keyword evidence="5 6" id="KW-0472">Membrane</keyword>
<feature type="transmembrane region" description="Helical" evidence="6">
    <location>
        <begin position="212"/>
        <end position="234"/>
    </location>
</feature>
<feature type="transmembrane region" description="Helical" evidence="6">
    <location>
        <begin position="55"/>
        <end position="75"/>
    </location>
</feature>
<evidence type="ECO:0000256" key="2">
    <source>
        <dbReference type="ARBA" id="ARBA00022475"/>
    </source>
</evidence>
<dbReference type="CDD" id="cd17324">
    <property type="entry name" value="MFS_NepI_like"/>
    <property type="match status" value="1"/>
</dbReference>
<proteinExistence type="predicted"/>
<keyword evidence="9" id="KW-1185">Reference proteome</keyword>
<keyword evidence="2" id="KW-1003">Cell membrane</keyword>
<comment type="subcellular location">
    <subcellularLocation>
        <location evidence="1">Cell membrane</location>
        <topology evidence="1">Multi-pass membrane protein</topology>
    </subcellularLocation>
</comment>
<evidence type="ECO:0000256" key="5">
    <source>
        <dbReference type="ARBA" id="ARBA00023136"/>
    </source>
</evidence>
<evidence type="ECO:0000259" key="7">
    <source>
        <dbReference type="PROSITE" id="PS50850"/>
    </source>
</evidence>
<evidence type="ECO:0000256" key="4">
    <source>
        <dbReference type="ARBA" id="ARBA00022989"/>
    </source>
</evidence>
<dbReference type="GO" id="GO:0005886">
    <property type="term" value="C:plasma membrane"/>
    <property type="evidence" value="ECO:0007669"/>
    <property type="project" value="UniProtKB-SubCell"/>
</dbReference>
<name>A0A561SUE5_9PSEU</name>
<comment type="caution">
    <text evidence="8">The sequence shown here is derived from an EMBL/GenBank/DDBJ whole genome shotgun (WGS) entry which is preliminary data.</text>
</comment>
<feature type="transmembrane region" description="Helical" evidence="6">
    <location>
        <begin position="360"/>
        <end position="382"/>
    </location>
</feature>
<feature type="transmembrane region" description="Helical" evidence="6">
    <location>
        <begin position="334"/>
        <end position="354"/>
    </location>
</feature>
<dbReference type="InterPro" id="IPR020846">
    <property type="entry name" value="MFS_dom"/>
</dbReference>
<dbReference type="InterPro" id="IPR050189">
    <property type="entry name" value="MFS_Efflux_Transporters"/>
</dbReference>
<sequence>MSTQQAAVSPRGAARALAMLFLGAFVMGSSEMLVVGVLDLVAGDLGVSVSTAGTLVTGFALGLAIGGPILTALTIRLNRRTILCGTLVLAIACNLVVVLSSSYDLTLVARTLTGAFAGLFDAAAFAAGIAVVPRERAGRALAVVISGFAVSTAVGVPLGTLLGHALGWRGSYTAIVVLLAITLIATVALVPSVPSTGGGVDGQVRYAFAPRVLAVLALCALVFGAAFAAMTYIVPFLQEVTGVSGALISVFLLAYGVATAVGSFGGGRFADRNAGRTLIVAAVGATGSLAALYLFGTNPFLVALLLLALGAFVMGSGPSLQYRVVALAGPGGQLAQSLPASAINVGIAFGSFAGGVALGAFTASAAILTGLVIAIVAVPVAWATSRLEPPVIEDSAPVASGEPVAVAG</sequence>
<feature type="transmembrane region" description="Helical" evidence="6">
    <location>
        <begin position="277"/>
        <end position="295"/>
    </location>
</feature>
<feature type="transmembrane region" description="Helical" evidence="6">
    <location>
        <begin position="82"/>
        <end position="103"/>
    </location>
</feature>
<dbReference type="EMBL" id="VIWU01000001">
    <property type="protein sequence ID" value="TWF78487.1"/>
    <property type="molecule type" value="Genomic_DNA"/>
</dbReference>
<dbReference type="PANTHER" id="PTHR43124">
    <property type="entry name" value="PURINE EFFLUX PUMP PBUE"/>
    <property type="match status" value="1"/>
</dbReference>
<gene>
    <name evidence="8" type="ORF">FHX44_114410</name>
</gene>
<evidence type="ECO:0000256" key="3">
    <source>
        <dbReference type="ARBA" id="ARBA00022692"/>
    </source>
</evidence>
<feature type="transmembrane region" description="Helical" evidence="6">
    <location>
        <begin position="140"/>
        <end position="166"/>
    </location>
</feature>
<evidence type="ECO:0000313" key="9">
    <source>
        <dbReference type="Proteomes" id="UP000321261"/>
    </source>
</evidence>
<evidence type="ECO:0000313" key="8">
    <source>
        <dbReference type="EMBL" id="TWF78487.1"/>
    </source>
</evidence>
<feature type="transmembrane region" description="Helical" evidence="6">
    <location>
        <begin position="12"/>
        <end position="35"/>
    </location>
</feature>
<feature type="transmembrane region" description="Helical" evidence="6">
    <location>
        <begin position="301"/>
        <end position="322"/>
    </location>
</feature>
<feature type="transmembrane region" description="Helical" evidence="6">
    <location>
        <begin position="246"/>
        <end position="265"/>
    </location>
</feature>
<feature type="transmembrane region" description="Helical" evidence="6">
    <location>
        <begin position="115"/>
        <end position="133"/>
    </location>
</feature>
<dbReference type="Gene3D" id="1.20.1250.20">
    <property type="entry name" value="MFS general substrate transporter like domains"/>
    <property type="match status" value="2"/>
</dbReference>
<dbReference type="InterPro" id="IPR011701">
    <property type="entry name" value="MFS"/>
</dbReference>
<evidence type="ECO:0000256" key="6">
    <source>
        <dbReference type="SAM" id="Phobius"/>
    </source>
</evidence>
<keyword evidence="3 6" id="KW-0812">Transmembrane</keyword>
<dbReference type="RefSeq" id="WP_246170509.1">
    <property type="nucleotide sequence ID" value="NZ_VIWU01000001.1"/>
</dbReference>
<dbReference type="Pfam" id="PF07690">
    <property type="entry name" value="MFS_1"/>
    <property type="match status" value="1"/>
</dbReference>
<dbReference type="InterPro" id="IPR036259">
    <property type="entry name" value="MFS_trans_sf"/>
</dbReference>
<accession>A0A561SUE5</accession>
<dbReference type="PROSITE" id="PS50850">
    <property type="entry name" value="MFS"/>
    <property type="match status" value="1"/>
</dbReference>
<protein>
    <submittedName>
        <fullName evidence="8">DHA1 family inner membrane transport protein</fullName>
    </submittedName>
</protein>
<dbReference type="GO" id="GO:0022857">
    <property type="term" value="F:transmembrane transporter activity"/>
    <property type="evidence" value="ECO:0007669"/>
    <property type="project" value="InterPro"/>
</dbReference>